<protein>
    <submittedName>
        <fullName evidence="2">Uncharacterized protein</fullName>
    </submittedName>
</protein>
<name>A0ABQ9GI50_9NEOP</name>
<dbReference type="Proteomes" id="UP001159363">
    <property type="component" value="Chromosome 11"/>
</dbReference>
<feature type="compositionally biased region" description="Basic and acidic residues" evidence="1">
    <location>
        <begin position="10"/>
        <end position="33"/>
    </location>
</feature>
<proteinExistence type="predicted"/>
<dbReference type="EMBL" id="JARBHB010000012">
    <property type="protein sequence ID" value="KAJ8871708.1"/>
    <property type="molecule type" value="Genomic_DNA"/>
</dbReference>
<evidence type="ECO:0000313" key="3">
    <source>
        <dbReference type="Proteomes" id="UP001159363"/>
    </source>
</evidence>
<feature type="region of interest" description="Disordered" evidence="1">
    <location>
        <begin position="1"/>
        <end position="33"/>
    </location>
</feature>
<sequence length="515" mass="58460">MSFSGRRLARREQRGERSDQREEDLRLRSSEHGFRAPEGIDRRQLLLEGNPVVTQARNPLNAREARCADVKFRKVKNTKYAVRGFDSPPGLLFMWGHQRDPGSIPGRITPNFRIRESCWTMPFVSGFSRESPVSPAPSFRRCSIPTSVTLIGSQDLDFKSRPNLFTLLFFEVERMYVITEFRTACMRIFWEFLRRVLHCCMAIAFPSPHLHSPHLIGVFSQVLLPPLAQSVGVPSVWVREVLGSNPRWARFPAGFSHVGIVPGGFSRDLTFPPPLHSGAAPHSPHFIISSQYLNFKSRPNLFIHFVCVPYTNFYWAHGGQCVRITHKQVGAEKSYKGLLLDCLFHREQAMPVFLNLVLCVGKRACACVIENGNSLLRILALSHSSTRWPRRLLLWFSLSVRGVSPVRGLSRFLAPCMRHGPSTLLKVSTGLATTQECSGETGWSLGPPRRITGVGVDSRWKSKTLYILPHPSGRQSLMEAVWPSVRERSAVWTTTGRRRVRCSWRQWTRGCETDE</sequence>
<comment type="caution">
    <text evidence="2">The sequence shown here is derived from an EMBL/GenBank/DDBJ whole genome shotgun (WGS) entry which is preliminary data.</text>
</comment>
<reference evidence="2 3" key="1">
    <citation type="submission" date="2023-02" db="EMBL/GenBank/DDBJ databases">
        <title>LHISI_Scaffold_Assembly.</title>
        <authorList>
            <person name="Stuart O.P."/>
            <person name="Cleave R."/>
            <person name="Magrath M.J.L."/>
            <person name="Mikheyev A.S."/>
        </authorList>
    </citation>
    <scope>NUCLEOTIDE SEQUENCE [LARGE SCALE GENOMIC DNA]</scope>
    <source>
        <strain evidence="2">Daus_M_001</strain>
        <tissue evidence="2">Leg muscle</tissue>
    </source>
</reference>
<keyword evidence="3" id="KW-1185">Reference proteome</keyword>
<gene>
    <name evidence="2" type="ORF">PR048_028035</name>
</gene>
<organism evidence="2 3">
    <name type="scientific">Dryococelus australis</name>
    <dbReference type="NCBI Taxonomy" id="614101"/>
    <lineage>
        <taxon>Eukaryota</taxon>
        <taxon>Metazoa</taxon>
        <taxon>Ecdysozoa</taxon>
        <taxon>Arthropoda</taxon>
        <taxon>Hexapoda</taxon>
        <taxon>Insecta</taxon>
        <taxon>Pterygota</taxon>
        <taxon>Neoptera</taxon>
        <taxon>Polyneoptera</taxon>
        <taxon>Phasmatodea</taxon>
        <taxon>Verophasmatodea</taxon>
        <taxon>Anareolatae</taxon>
        <taxon>Phasmatidae</taxon>
        <taxon>Eurycanthinae</taxon>
        <taxon>Dryococelus</taxon>
    </lineage>
</organism>
<accession>A0ABQ9GI50</accession>
<evidence type="ECO:0000256" key="1">
    <source>
        <dbReference type="SAM" id="MobiDB-lite"/>
    </source>
</evidence>
<evidence type="ECO:0000313" key="2">
    <source>
        <dbReference type="EMBL" id="KAJ8871708.1"/>
    </source>
</evidence>